<comment type="caution">
    <text evidence="1">The sequence shown here is derived from an EMBL/GenBank/DDBJ whole genome shotgun (WGS) entry which is preliminary data.</text>
</comment>
<dbReference type="Proteomes" id="UP000629619">
    <property type="component" value="Unassembled WGS sequence"/>
</dbReference>
<organism evidence="1 2">
    <name type="scientific">Actinoplanes siamensis</name>
    <dbReference type="NCBI Taxonomy" id="1223317"/>
    <lineage>
        <taxon>Bacteria</taxon>
        <taxon>Bacillati</taxon>
        <taxon>Actinomycetota</taxon>
        <taxon>Actinomycetes</taxon>
        <taxon>Micromonosporales</taxon>
        <taxon>Micromonosporaceae</taxon>
        <taxon>Actinoplanes</taxon>
    </lineage>
</organism>
<name>A0A919TNZ8_9ACTN</name>
<evidence type="ECO:0000313" key="2">
    <source>
        <dbReference type="Proteomes" id="UP000629619"/>
    </source>
</evidence>
<dbReference type="RefSeq" id="WP_203684027.1">
    <property type="nucleotide sequence ID" value="NZ_BOMW01000066.1"/>
</dbReference>
<keyword evidence="2" id="KW-1185">Reference proteome</keyword>
<reference evidence="1" key="1">
    <citation type="submission" date="2021-01" db="EMBL/GenBank/DDBJ databases">
        <title>Whole genome shotgun sequence of Actinoplanes siamensis NBRC 109076.</title>
        <authorList>
            <person name="Komaki H."/>
            <person name="Tamura T."/>
        </authorList>
    </citation>
    <scope>NUCLEOTIDE SEQUENCE</scope>
    <source>
        <strain evidence="1">NBRC 109076</strain>
    </source>
</reference>
<gene>
    <name evidence="1" type="ORF">Asi03nite_62160</name>
</gene>
<proteinExistence type="predicted"/>
<dbReference type="AlphaFoldDB" id="A0A919TNZ8"/>
<dbReference type="EMBL" id="BOMW01000066">
    <property type="protein sequence ID" value="GIF08678.1"/>
    <property type="molecule type" value="Genomic_DNA"/>
</dbReference>
<sequence>MRHPETDDDFRREVCDWFRANGVDPGRLRQDPQASIADGRLTFRRVVFRELTGTPMMDPAEPFEPLTEVVTVPLVVQPSADIAEWLRPKCPTCGR</sequence>
<evidence type="ECO:0000313" key="1">
    <source>
        <dbReference type="EMBL" id="GIF08678.1"/>
    </source>
</evidence>
<accession>A0A919TNZ8</accession>
<protein>
    <submittedName>
        <fullName evidence="1">Uncharacterized protein</fullName>
    </submittedName>
</protein>